<evidence type="ECO:0000313" key="3">
    <source>
        <dbReference type="Proteomes" id="UP000016932"/>
    </source>
</evidence>
<feature type="compositionally biased region" description="Low complexity" evidence="1">
    <location>
        <begin position="61"/>
        <end position="72"/>
    </location>
</feature>
<evidence type="ECO:0000256" key="1">
    <source>
        <dbReference type="SAM" id="MobiDB-lite"/>
    </source>
</evidence>
<dbReference type="RefSeq" id="XP_007930716.1">
    <property type="nucleotide sequence ID" value="XM_007932525.1"/>
</dbReference>
<gene>
    <name evidence="2" type="ORF">MYCFIDRAFT_178468</name>
</gene>
<dbReference type="OrthoDB" id="10465956at2759"/>
<dbReference type="EMBL" id="KB446563">
    <property type="protein sequence ID" value="EME78318.1"/>
    <property type="molecule type" value="Genomic_DNA"/>
</dbReference>
<dbReference type="KEGG" id="pfj:MYCFIDRAFT_178468"/>
<reference evidence="2 3" key="1">
    <citation type="journal article" date="2012" name="PLoS Pathog.">
        <title>Diverse lifestyles and strategies of plant pathogenesis encoded in the genomes of eighteen Dothideomycetes fungi.</title>
        <authorList>
            <person name="Ohm R.A."/>
            <person name="Feau N."/>
            <person name="Henrissat B."/>
            <person name="Schoch C.L."/>
            <person name="Horwitz B.A."/>
            <person name="Barry K.W."/>
            <person name="Condon B.J."/>
            <person name="Copeland A.C."/>
            <person name="Dhillon B."/>
            <person name="Glaser F."/>
            <person name="Hesse C.N."/>
            <person name="Kosti I."/>
            <person name="LaButti K."/>
            <person name="Lindquist E.A."/>
            <person name="Lucas S."/>
            <person name="Salamov A.A."/>
            <person name="Bradshaw R.E."/>
            <person name="Ciuffetti L."/>
            <person name="Hamelin R.C."/>
            <person name="Kema G.H.J."/>
            <person name="Lawrence C."/>
            <person name="Scott J.A."/>
            <person name="Spatafora J.W."/>
            <person name="Turgeon B.G."/>
            <person name="de Wit P.J.G.M."/>
            <person name="Zhong S."/>
            <person name="Goodwin S.B."/>
            <person name="Grigoriev I.V."/>
        </authorList>
    </citation>
    <scope>NUCLEOTIDE SEQUENCE [LARGE SCALE GENOMIC DNA]</scope>
    <source>
        <strain evidence="2 3">CIRAD86</strain>
    </source>
</reference>
<feature type="compositionally biased region" description="Basic and acidic residues" evidence="1">
    <location>
        <begin position="404"/>
        <end position="416"/>
    </location>
</feature>
<organism evidence="2 3">
    <name type="scientific">Pseudocercospora fijiensis (strain CIRAD86)</name>
    <name type="common">Black leaf streak disease fungus</name>
    <name type="synonym">Mycosphaerella fijiensis</name>
    <dbReference type="NCBI Taxonomy" id="383855"/>
    <lineage>
        <taxon>Eukaryota</taxon>
        <taxon>Fungi</taxon>
        <taxon>Dikarya</taxon>
        <taxon>Ascomycota</taxon>
        <taxon>Pezizomycotina</taxon>
        <taxon>Dothideomycetes</taxon>
        <taxon>Dothideomycetidae</taxon>
        <taxon>Mycosphaerellales</taxon>
        <taxon>Mycosphaerellaceae</taxon>
        <taxon>Pseudocercospora</taxon>
    </lineage>
</organism>
<name>M3AMH4_PSEFD</name>
<dbReference type="VEuPathDB" id="FungiDB:MYCFIDRAFT_178468"/>
<feature type="region of interest" description="Disordered" evidence="1">
    <location>
        <begin position="51"/>
        <end position="75"/>
    </location>
</feature>
<accession>M3AMH4</accession>
<feature type="region of interest" description="Disordered" evidence="1">
    <location>
        <begin position="388"/>
        <end position="418"/>
    </location>
</feature>
<keyword evidence="3" id="KW-1185">Reference proteome</keyword>
<proteinExistence type="predicted"/>
<feature type="compositionally biased region" description="Polar residues" evidence="1">
    <location>
        <begin position="51"/>
        <end position="60"/>
    </location>
</feature>
<protein>
    <submittedName>
        <fullName evidence="2">Uncharacterized protein</fullName>
    </submittedName>
</protein>
<sequence length="729" mass="81862">MPRRLERDHDRARRMRVDVVVESTAIARVRIHGLGDGIGVEDRTGCFATRNSTLQTPRRGSSNNHYNNPNSSTATPIRKYSILTSTPSLQCASRLSALRTETCDGALDQRLVKTGDTQDASLMLGRRCNVQRFLLPLIEPSKHSPHCRTEIWLSALQYTRTMSNTNPAPQGNFNVTLDIRIPGSLVKNWEIPAETLSVQSTIDEVLAWIKSHIIKWLMEASYIDVEGFTGFMKRLSEDVQSPSISFATSVSSLDFKIGLNICRQPPGVPPATDSSMLGNLVHSRRQSATYITVGTVQYGSVGNYGAMQSTKKTKVGQAVHKNVILARFHPLKSDKFSGFFHTVPRWSFDGFSGGIGDPDASIEHRPLEDFMSQDAQRNKTLRLEELEKERRRQDGLSTVQSRNNDTEKLRKFHPPERPYMTFHRPNLTGFGNPPGVSLNAAVKLQAVIQVFYHFNNAPSDQNHVPRNMQLPVVGTMSVQALETAFFTEGRRKGQQEEDMIITKYRDSQPPPCCQWWVMPLPQTTRLLHRIEDKSVHVASFIPSAASATSDVKLYMECHIWDDPEMIFDGCIIRRLTSLKSNELLGVLRQKHGLELKSYQMSIVSSRLRAECNRVVSILECHPTAKVYHNDSHSQGARFSALGFSNLGSMLWYGFFPPDPASLGYAQIHELETARRSPHSSGDREVLWAFSSPNHSQRALAADYSTCTTVLWGFSSLKRSQRALAAEYLT</sequence>
<dbReference type="Proteomes" id="UP000016932">
    <property type="component" value="Unassembled WGS sequence"/>
</dbReference>
<dbReference type="HOGENOM" id="CLU_379974_0_0_1"/>
<dbReference type="AlphaFoldDB" id="M3AMH4"/>
<evidence type="ECO:0000313" key="2">
    <source>
        <dbReference type="EMBL" id="EME78318.1"/>
    </source>
</evidence>
<dbReference type="GeneID" id="19333946"/>